<feature type="compositionally biased region" description="Basic and acidic residues" evidence="2">
    <location>
        <begin position="131"/>
        <end position="147"/>
    </location>
</feature>
<accession>A0A9Q1G1D6</accession>
<feature type="compositionally biased region" description="Basic and acidic residues" evidence="2">
    <location>
        <begin position="260"/>
        <end position="278"/>
    </location>
</feature>
<dbReference type="AlphaFoldDB" id="A0A9Q1G1D6"/>
<keyword evidence="1" id="KW-0175">Coiled coil</keyword>
<evidence type="ECO:0008006" key="5">
    <source>
        <dbReference type="Google" id="ProtNLM"/>
    </source>
</evidence>
<evidence type="ECO:0000256" key="2">
    <source>
        <dbReference type="SAM" id="MobiDB-lite"/>
    </source>
</evidence>
<feature type="region of interest" description="Disordered" evidence="2">
    <location>
        <begin position="257"/>
        <end position="278"/>
    </location>
</feature>
<reference evidence="3" key="1">
    <citation type="journal article" date="2023" name="Science">
        <title>Genome structures resolve the early diversification of teleost fishes.</title>
        <authorList>
            <person name="Parey E."/>
            <person name="Louis A."/>
            <person name="Montfort J."/>
            <person name="Bouchez O."/>
            <person name="Roques C."/>
            <person name="Iampietro C."/>
            <person name="Lluch J."/>
            <person name="Castinel A."/>
            <person name="Donnadieu C."/>
            <person name="Desvignes T."/>
            <person name="Floi Bucao C."/>
            <person name="Jouanno E."/>
            <person name="Wen M."/>
            <person name="Mejri S."/>
            <person name="Dirks R."/>
            <person name="Jansen H."/>
            <person name="Henkel C."/>
            <person name="Chen W.J."/>
            <person name="Zahm M."/>
            <person name="Cabau C."/>
            <person name="Klopp C."/>
            <person name="Thompson A.W."/>
            <person name="Robinson-Rechavi M."/>
            <person name="Braasch I."/>
            <person name="Lecointre G."/>
            <person name="Bobe J."/>
            <person name="Postlethwait J.H."/>
            <person name="Berthelot C."/>
            <person name="Roest Crollius H."/>
            <person name="Guiguen Y."/>
        </authorList>
    </citation>
    <scope>NUCLEOTIDE SEQUENCE</scope>
    <source>
        <strain evidence="3">WJC10195</strain>
    </source>
</reference>
<dbReference type="PANTHER" id="PTHR15715:SF26">
    <property type="entry name" value="COILED-COIL DOMAIN-CONTAINING PROTEIN 136"/>
    <property type="match status" value="1"/>
</dbReference>
<feature type="compositionally biased region" description="Basic and acidic residues" evidence="2">
    <location>
        <begin position="156"/>
        <end position="168"/>
    </location>
</feature>
<proteinExistence type="predicted"/>
<dbReference type="GO" id="GO:0007338">
    <property type="term" value="P:single fertilization"/>
    <property type="evidence" value="ECO:0007669"/>
    <property type="project" value="TreeGrafter"/>
</dbReference>
<feature type="compositionally biased region" description="Basic and acidic residues" evidence="2">
    <location>
        <begin position="1"/>
        <end position="20"/>
    </location>
</feature>
<comment type="caution">
    <text evidence="3">The sequence shown here is derived from an EMBL/GenBank/DDBJ whole genome shotgun (WGS) entry which is preliminary data.</text>
</comment>
<protein>
    <recommendedName>
        <fullName evidence="5">Coiled-coil domain-containing protein 136-like</fullName>
    </recommendedName>
</protein>
<dbReference type="InterPro" id="IPR051176">
    <property type="entry name" value="Cent_Immune-Sig_Mod"/>
</dbReference>
<evidence type="ECO:0000256" key="1">
    <source>
        <dbReference type="SAM" id="Coils"/>
    </source>
</evidence>
<feature type="region of interest" description="Disordered" evidence="2">
    <location>
        <begin position="1"/>
        <end position="27"/>
    </location>
</feature>
<dbReference type="GO" id="GO:0001675">
    <property type="term" value="P:acrosome assembly"/>
    <property type="evidence" value="ECO:0007669"/>
    <property type="project" value="TreeGrafter"/>
</dbReference>
<dbReference type="Proteomes" id="UP001152622">
    <property type="component" value="Chromosome 2"/>
</dbReference>
<evidence type="ECO:0000313" key="4">
    <source>
        <dbReference type="Proteomes" id="UP001152622"/>
    </source>
</evidence>
<feature type="region of interest" description="Disordered" evidence="2">
    <location>
        <begin position="131"/>
        <end position="189"/>
    </location>
</feature>
<dbReference type="OrthoDB" id="9948923at2759"/>
<name>A0A9Q1G1D6_SYNKA</name>
<dbReference type="EMBL" id="JAINUF010000002">
    <property type="protein sequence ID" value="KAJ8373570.1"/>
    <property type="molecule type" value="Genomic_DNA"/>
</dbReference>
<dbReference type="GO" id="GO:0002080">
    <property type="term" value="C:acrosomal membrane"/>
    <property type="evidence" value="ECO:0007669"/>
    <property type="project" value="TreeGrafter"/>
</dbReference>
<evidence type="ECO:0000313" key="3">
    <source>
        <dbReference type="EMBL" id="KAJ8373570.1"/>
    </source>
</evidence>
<organism evidence="3 4">
    <name type="scientific">Synaphobranchus kaupii</name>
    <name type="common">Kaup's arrowtooth eel</name>
    <dbReference type="NCBI Taxonomy" id="118154"/>
    <lineage>
        <taxon>Eukaryota</taxon>
        <taxon>Metazoa</taxon>
        <taxon>Chordata</taxon>
        <taxon>Craniata</taxon>
        <taxon>Vertebrata</taxon>
        <taxon>Euteleostomi</taxon>
        <taxon>Actinopterygii</taxon>
        <taxon>Neopterygii</taxon>
        <taxon>Teleostei</taxon>
        <taxon>Anguilliformes</taxon>
        <taxon>Synaphobranchidae</taxon>
        <taxon>Synaphobranchus</taxon>
    </lineage>
</organism>
<keyword evidence="4" id="KW-1185">Reference proteome</keyword>
<feature type="coiled-coil region" evidence="1">
    <location>
        <begin position="459"/>
        <end position="521"/>
    </location>
</feature>
<dbReference type="PANTHER" id="PTHR15715">
    <property type="entry name" value="CENTROSOMAL PROTEIN OF 170 KDA"/>
    <property type="match status" value="1"/>
</dbReference>
<sequence length="609" mass="68068">MLKEKEREREGEGERERGRGEGSGCTRWRREGKRTVSCGRICHQLLSSPSSKNCISLKDEAAAVCVWILEGPPGCCDPPGPACTPRPCLYPPLLVYTTAMDGLRLPPVIEEVGDPADDSTDLKPDMEEQLTAKEKEVVEEKEGKELEAADGETEQDQGREEKGVKEEKAEEEEDEEGRSVEPLSEDQELEELRSQVLQLLLELGEVREVSQKHEEGFCELRGLLEDERLASAHQAETFTRQIQRLQAQLRSVQEEMGSLQEEKESELAEAQEELREAQEEVIELQQAAEEAAAERENDIASLQEELCRLRAELQRLDSTTQEYELEVTTLRAEIAMKSQRREEERREGDMGQLKQECRALREECQALKEGNRKLSERLQQLQLQRAGDAYLAVTEDNVTIGETDVGGGAEDKPTEADSYISVAAPRTNCRLVDASVQKNISFEGKPVSPTGGAGGFGEIFSLRDQLKQAEEKAQDVQKACEGLKVELTEMQTLYDGSRSDRAELERDLLRCKEELEQLMGGKAQNSTPPREKVSKGDWNPVLVVAVAAAIHCPAHHSEEEAHIRHSTARRKLELPMEHQAPDNMVQQGGLLEHSGVSVKSVALWVGEEE</sequence>
<gene>
    <name evidence="3" type="ORF">SKAU_G00041500</name>
</gene>